<evidence type="ECO:0000313" key="3">
    <source>
        <dbReference type="EMBL" id="EHQ87256.1"/>
    </source>
</evidence>
<dbReference type="Pfam" id="PF01590">
    <property type="entry name" value="GAF"/>
    <property type="match status" value="1"/>
</dbReference>
<reference evidence="3 4" key="1">
    <citation type="submission" date="2011-11" db="EMBL/GenBank/DDBJ databases">
        <title>The Noncontiguous Finished genome of Desulfosporosinus youngiae DSM 17734.</title>
        <authorList>
            <consortium name="US DOE Joint Genome Institute (JGI-PGF)"/>
            <person name="Lucas S."/>
            <person name="Han J."/>
            <person name="Lapidus A."/>
            <person name="Cheng J.-F."/>
            <person name="Goodwin L."/>
            <person name="Pitluck S."/>
            <person name="Peters L."/>
            <person name="Ovchinnikova G."/>
            <person name="Lu M."/>
            <person name="Land M.L."/>
            <person name="Hauser L."/>
            <person name="Pester M."/>
            <person name="Spring S."/>
            <person name="Ollivier B."/>
            <person name="Rattei T."/>
            <person name="Klenk H.-P."/>
            <person name="Wagner M."/>
            <person name="Loy A."/>
            <person name="Woyke T.J."/>
        </authorList>
    </citation>
    <scope>NUCLEOTIDE SEQUENCE [LARGE SCALE GENOMIC DNA]</scope>
    <source>
        <strain evidence="3 4">DSM 17734</strain>
    </source>
</reference>
<dbReference type="Gene3D" id="3.30.70.270">
    <property type="match status" value="1"/>
</dbReference>
<dbReference type="PANTHER" id="PTHR46663:SF3">
    <property type="entry name" value="SLL0267 PROTEIN"/>
    <property type="match status" value="1"/>
</dbReference>
<dbReference type="PANTHER" id="PTHR46663">
    <property type="entry name" value="DIGUANYLATE CYCLASE DGCT-RELATED"/>
    <property type="match status" value="1"/>
</dbReference>
<dbReference type="Gene3D" id="3.30.450.40">
    <property type="match status" value="1"/>
</dbReference>
<keyword evidence="1" id="KW-0472">Membrane</keyword>
<dbReference type="EMBL" id="CM001441">
    <property type="protein sequence ID" value="EHQ87256.1"/>
    <property type="molecule type" value="Genomic_DNA"/>
</dbReference>
<dbReference type="OrthoDB" id="9762141at2"/>
<keyword evidence="1" id="KW-0812">Transmembrane</keyword>
<evidence type="ECO:0000256" key="1">
    <source>
        <dbReference type="SAM" id="Phobius"/>
    </source>
</evidence>
<name>H5Y136_9FIRM</name>
<dbReference type="STRING" id="768710.DesyoDRAFT_0022"/>
<evidence type="ECO:0000259" key="2">
    <source>
        <dbReference type="PROSITE" id="PS50887"/>
    </source>
</evidence>
<keyword evidence="1" id="KW-1133">Transmembrane helix</keyword>
<organism evidence="3 4">
    <name type="scientific">Desulfosporosinus youngiae DSM 17734</name>
    <dbReference type="NCBI Taxonomy" id="768710"/>
    <lineage>
        <taxon>Bacteria</taxon>
        <taxon>Bacillati</taxon>
        <taxon>Bacillota</taxon>
        <taxon>Clostridia</taxon>
        <taxon>Eubacteriales</taxon>
        <taxon>Desulfitobacteriaceae</taxon>
        <taxon>Desulfosporosinus</taxon>
    </lineage>
</organism>
<keyword evidence="4" id="KW-1185">Reference proteome</keyword>
<protein>
    <submittedName>
        <fullName evidence="3">Diguanylate cyclase (GGDEF) domain-containing protein</fullName>
    </submittedName>
</protein>
<dbReference type="FunFam" id="3.30.70.270:FF:000001">
    <property type="entry name" value="Diguanylate cyclase domain protein"/>
    <property type="match status" value="1"/>
</dbReference>
<dbReference type="InterPro" id="IPR000160">
    <property type="entry name" value="GGDEF_dom"/>
</dbReference>
<dbReference type="NCBIfam" id="TIGR00254">
    <property type="entry name" value="GGDEF"/>
    <property type="match status" value="1"/>
</dbReference>
<dbReference type="PROSITE" id="PS50887">
    <property type="entry name" value="GGDEF"/>
    <property type="match status" value="1"/>
</dbReference>
<dbReference type="AlphaFoldDB" id="H5Y136"/>
<dbReference type="InterPro" id="IPR003018">
    <property type="entry name" value="GAF"/>
</dbReference>
<dbReference type="HOGENOM" id="CLU_586273_0_0_9"/>
<sequence length="466" mass="52933">MEYGPLIVSLLFFIVFAVYLFFGIYIMHLNSKASLNKSFLTVCISLCLWSFGFSIANSASNPEICLFWIRVSAVFTLIPILAIYHSIKRYGLIHQEKMISELSFDFVSVSQANFPEKANHLLSTMGQFFQVDHTYVFLFNHENNTMTYTHEWCNQGIEPEIDKVQDVPLSMFPWWIEQLKNNKLVCIEDVSQLPAEAGTEKEQFNRQKVKSLVSIPIAGNENVQGFLGVDTVMSFRKWSADHIKLLKILANLLADGLIKIKAEKEIEFLAYYDHLTGLPNRTLFADRLSQAIYLAKRSGRFVGVMFIDLDSFKTVNDTMGHNGGDMLIKEVAQRLVQRLRKTDTVARFGGDEFLIMINDIPEAKDIARIAGGIMALFESPFNLSGQEFFITGSAGVAIYPADGENAGTLTQSADIAMYKAKAKGKNRYVLYTENIRDEVRQNMIRSNSLYRTQERKELTVYCQPQV</sequence>
<dbReference type="CDD" id="cd01949">
    <property type="entry name" value="GGDEF"/>
    <property type="match status" value="1"/>
</dbReference>
<evidence type="ECO:0000313" key="4">
    <source>
        <dbReference type="Proteomes" id="UP000005104"/>
    </source>
</evidence>
<dbReference type="InterPro" id="IPR043128">
    <property type="entry name" value="Rev_trsase/Diguanyl_cyclase"/>
</dbReference>
<dbReference type="InterPro" id="IPR029787">
    <property type="entry name" value="Nucleotide_cyclase"/>
</dbReference>
<proteinExistence type="predicted"/>
<dbReference type="SUPFAM" id="SSF55073">
    <property type="entry name" value="Nucleotide cyclase"/>
    <property type="match status" value="1"/>
</dbReference>
<dbReference type="SMART" id="SM00065">
    <property type="entry name" value="GAF"/>
    <property type="match status" value="1"/>
</dbReference>
<gene>
    <name evidence="3" type="ORF">DesyoDRAFT_0022</name>
</gene>
<dbReference type="Proteomes" id="UP000005104">
    <property type="component" value="Chromosome"/>
</dbReference>
<dbReference type="SUPFAM" id="SSF55781">
    <property type="entry name" value="GAF domain-like"/>
    <property type="match status" value="1"/>
</dbReference>
<dbReference type="RefSeq" id="WP_007777865.1">
    <property type="nucleotide sequence ID" value="NZ_CM001441.1"/>
</dbReference>
<dbReference type="InterPro" id="IPR029016">
    <property type="entry name" value="GAF-like_dom_sf"/>
</dbReference>
<dbReference type="Pfam" id="PF00990">
    <property type="entry name" value="GGDEF"/>
    <property type="match status" value="1"/>
</dbReference>
<dbReference type="InterPro" id="IPR052163">
    <property type="entry name" value="DGC-Regulatory_Protein"/>
</dbReference>
<feature type="transmembrane region" description="Helical" evidence="1">
    <location>
        <begin position="39"/>
        <end position="60"/>
    </location>
</feature>
<dbReference type="eggNOG" id="COG5001">
    <property type="taxonomic scope" value="Bacteria"/>
</dbReference>
<feature type="transmembrane region" description="Helical" evidence="1">
    <location>
        <begin position="6"/>
        <end position="27"/>
    </location>
</feature>
<dbReference type="SMART" id="SM00267">
    <property type="entry name" value="GGDEF"/>
    <property type="match status" value="1"/>
</dbReference>
<accession>H5Y136</accession>
<feature type="transmembrane region" description="Helical" evidence="1">
    <location>
        <begin position="66"/>
        <end position="87"/>
    </location>
</feature>
<feature type="domain" description="GGDEF" evidence="2">
    <location>
        <begin position="300"/>
        <end position="433"/>
    </location>
</feature>